<name>A0A5B1LFW1_9ACTN</name>
<reference evidence="2 3" key="1">
    <citation type="submission" date="2019-09" db="EMBL/GenBank/DDBJ databases">
        <title>Nocardioides panacisoli sp. nov., isolated from the soil of a ginseng field.</title>
        <authorList>
            <person name="Cho C."/>
        </authorList>
    </citation>
    <scope>NUCLEOTIDE SEQUENCE [LARGE SCALE GENOMIC DNA]</scope>
    <source>
        <strain evidence="2 3">BN130099</strain>
    </source>
</reference>
<evidence type="ECO:0000313" key="2">
    <source>
        <dbReference type="EMBL" id="KAA1419543.1"/>
    </source>
</evidence>
<gene>
    <name evidence="2" type="ORF">F0U44_14050</name>
</gene>
<evidence type="ECO:0000256" key="1">
    <source>
        <dbReference type="SAM" id="MobiDB-lite"/>
    </source>
</evidence>
<dbReference type="AlphaFoldDB" id="A0A5B1LFW1"/>
<reference evidence="2 3" key="2">
    <citation type="submission" date="2019-09" db="EMBL/GenBank/DDBJ databases">
        <authorList>
            <person name="Jin C."/>
        </authorList>
    </citation>
    <scope>NUCLEOTIDE SEQUENCE [LARGE SCALE GENOMIC DNA]</scope>
    <source>
        <strain evidence="2 3">BN130099</strain>
    </source>
</reference>
<dbReference type="RefSeq" id="WP_149728882.1">
    <property type="nucleotide sequence ID" value="NZ_VUJV01000003.1"/>
</dbReference>
<comment type="caution">
    <text evidence="2">The sequence shown here is derived from an EMBL/GenBank/DDBJ whole genome shotgun (WGS) entry which is preliminary data.</text>
</comment>
<dbReference type="EMBL" id="VUJV01000003">
    <property type="protein sequence ID" value="KAA1419543.1"/>
    <property type="molecule type" value="Genomic_DNA"/>
</dbReference>
<sequence>MAVLALLNQGSDEDSRILLNLGVQRVTRALTTIAFGLSVASCSGAGHGADSSEPTEPVSPATTPPALPTEYIPTPPPEFTSEIHAFDCRAFADRPEVARLVGGEFGNFIVDRVEPGAPYACFGWIADGERAGSQFIFSVTPASESVVLLRPSLKALVGDPTLSPDQLAVVNHALEFIRGGPADDEESCAVFSDVATALHGQIAGANYIVRAITDEDPERLAAFSCTEGIYVAFILGGTPKITGLDDAARDRIRNAVAAYSPGELTEYVPWQPGLPA</sequence>
<accession>A0A5B1LFW1</accession>
<dbReference type="Proteomes" id="UP000325003">
    <property type="component" value="Unassembled WGS sequence"/>
</dbReference>
<keyword evidence="3" id="KW-1185">Reference proteome</keyword>
<feature type="region of interest" description="Disordered" evidence="1">
    <location>
        <begin position="46"/>
        <end position="70"/>
    </location>
</feature>
<proteinExistence type="predicted"/>
<evidence type="ECO:0000313" key="3">
    <source>
        <dbReference type="Proteomes" id="UP000325003"/>
    </source>
</evidence>
<protein>
    <submittedName>
        <fullName evidence="2">Uncharacterized protein</fullName>
    </submittedName>
</protein>
<organism evidence="2 3">
    <name type="scientific">Nocardioides humilatus</name>
    <dbReference type="NCBI Taxonomy" id="2607660"/>
    <lineage>
        <taxon>Bacteria</taxon>
        <taxon>Bacillati</taxon>
        <taxon>Actinomycetota</taxon>
        <taxon>Actinomycetes</taxon>
        <taxon>Propionibacteriales</taxon>
        <taxon>Nocardioidaceae</taxon>
        <taxon>Nocardioides</taxon>
    </lineage>
</organism>